<dbReference type="AlphaFoldDB" id="A0A250J886"/>
<keyword evidence="1" id="KW-0732">Signal</keyword>
<dbReference type="PROSITE" id="PS51257">
    <property type="entry name" value="PROKAR_LIPOPROTEIN"/>
    <property type="match status" value="1"/>
</dbReference>
<proteinExistence type="predicted"/>
<reference evidence="2 3" key="1">
    <citation type="submission" date="2017-06" db="EMBL/GenBank/DDBJ databases">
        <title>Sequencing and comparative analysis of myxobacterial genomes.</title>
        <authorList>
            <person name="Rupp O."/>
            <person name="Goesmann A."/>
            <person name="Sogaard-Andersen L."/>
        </authorList>
    </citation>
    <scope>NUCLEOTIDE SEQUENCE [LARGE SCALE GENOMIC DNA]</scope>
    <source>
        <strain evidence="2 3">DSM 52655</strain>
    </source>
</reference>
<dbReference type="RefSeq" id="WP_095988039.1">
    <property type="nucleotide sequence ID" value="NZ_CP022098.1"/>
</dbReference>
<gene>
    <name evidence="2" type="ORF">CYFUS_005563</name>
</gene>
<evidence type="ECO:0008006" key="4">
    <source>
        <dbReference type="Google" id="ProtNLM"/>
    </source>
</evidence>
<evidence type="ECO:0000313" key="3">
    <source>
        <dbReference type="Proteomes" id="UP000217257"/>
    </source>
</evidence>
<dbReference type="KEGG" id="cfus:CYFUS_005563"/>
<dbReference type="Proteomes" id="UP000217257">
    <property type="component" value="Chromosome"/>
</dbReference>
<sequence length="439" mass="47489">MNPKAHHTPGPLLALLLALCACGSTVGTDYPGEPLLTLEGQMTLAPGTTLDGPVRIALVWYPRWFVVPLTMGGPVAESEAVVAEDQPYEGTFPANFRFNIYRPPSSTRWNAEDGTEQQLATGALLAYQDLNGNGKLDTIPSTGHPVDRVLGSTMVFDAQTMHTLVYTNMEKSFMPGVELKKGFNLLKWEAYASASLPLSTPIPLEISGGRPLLDLLVCQGFWDGVDAQGEGELCGISGLEDPDTEPPPAPAEPVDFEADVVVKRTGDRARVTVRLNHGSGPGTKVTLGGLDLTYNPETWRYELLEATAAPLLEGGSIRLDVVWGGNKYRRPLIIPGRVDITAPTPGTHVKLGSPFEVRWTRPAGEDSYALFVRTVEGGEAMGWTIPSHPLSQNVTLYDQWISAGPARLELSVLADPLDYAPDMRIQVEVMLEVPITIDP</sequence>
<evidence type="ECO:0000256" key="1">
    <source>
        <dbReference type="SAM" id="SignalP"/>
    </source>
</evidence>
<organism evidence="2 3">
    <name type="scientific">Cystobacter fuscus</name>
    <dbReference type="NCBI Taxonomy" id="43"/>
    <lineage>
        <taxon>Bacteria</taxon>
        <taxon>Pseudomonadati</taxon>
        <taxon>Myxococcota</taxon>
        <taxon>Myxococcia</taxon>
        <taxon>Myxococcales</taxon>
        <taxon>Cystobacterineae</taxon>
        <taxon>Archangiaceae</taxon>
        <taxon>Cystobacter</taxon>
    </lineage>
</organism>
<name>A0A250J886_9BACT</name>
<evidence type="ECO:0000313" key="2">
    <source>
        <dbReference type="EMBL" id="ATB40115.1"/>
    </source>
</evidence>
<protein>
    <recommendedName>
        <fullName evidence="4">Lipoprotein</fullName>
    </recommendedName>
</protein>
<feature type="signal peptide" evidence="1">
    <location>
        <begin position="1"/>
        <end position="23"/>
    </location>
</feature>
<accession>A0A250J886</accession>
<dbReference type="EMBL" id="CP022098">
    <property type="protein sequence ID" value="ATB40115.1"/>
    <property type="molecule type" value="Genomic_DNA"/>
</dbReference>
<feature type="chain" id="PRO_5012422462" description="Lipoprotein" evidence="1">
    <location>
        <begin position="24"/>
        <end position="439"/>
    </location>
</feature>